<evidence type="ECO:0000313" key="7">
    <source>
        <dbReference type="EMBL" id="GAA4332053.1"/>
    </source>
</evidence>
<keyword evidence="3 6" id="KW-0812">Transmembrane</keyword>
<evidence type="ECO:0000256" key="1">
    <source>
        <dbReference type="ARBA" id="ARBA00004651"/>
    </source>
</evidence>
<keyword evidence="8" id="KW-1185">Reference proteome</keyword>
<name>A0ABP8GZA8_9BURK</name>
<evidence type="ECO:0000256" key="6">
    <source>
        <dbReference type="SAM" id="Phobius"/>
    </source>
</evidence>
<dbReference type="Pfam" id="PF02653">
    <property type="entry name" value="BPD_transp_2"/>
    <property type="match status" value="1"/>
</dbReference>
<organism evidence="7 8">
    <name type="scientific">Pigmentiphaga soli</name>
    <dbReference type="NCBI Taxonomy" id="1007095"/>
    <lineage>
        <taxon>Bacteria</taxon>
        <taxon>Pseudomonadati</taxon>
        <taxon>Pseudomonadota</taxon>
        <taxon>Betaproteobacteria</taxon>
        <taxon>Burkholderiales</taxon>
        <taxon>Alcaligenaceae</taxon>
        <taxon>Pigmentiphaga</taxon>
    </lineage>
</organism>
<dbReference type="InterPro" id="IPR001851">
    <property type="entry name" value="ABC_transp_permease"/>
</dbReference>
<evidence type="ECO:0000256" key="5">
    <source>
        <dbReference type="ARBA" id="ARBA00023136"/>
    </source>
</evidence>
<dbReference type="EMBL" id="BAABFO010000008">
    <property type="protein sequence ID" value="GAA4332053.1"/>
    <property type="molecule type" value="Genomic_DNA"/>
</dbReference>
<feature type="transmembrane region" description="Helical" evidence="6">
    <location>
        <begin position="243"/>
        <end position="261"/>
    </location>
</feature>
<gene>
    <name evidence="7" type="ORF">GCM10023144_21570</name>
</gene>
<proteinExistence type="predicted"/>
<dbReference type="Proteomes" id="UP001501671">
    <property type="component" value="Unassembled WGS sequence"/>
</dbReference>
<feature type="transmembrane region" description="Helical" evidence="6">
    <location>
        <begin position="70"/>
        <end position="87"/>
    </location>
</feature>
<feature type="transmembrane region" description="Helical" evidence="6">
    <location>
        <begin position="162"/>
        <end position="183"/>
    </location>
</feature>
<feature type="transmembrane region" description="Helical" evidence="6">
    <location>
        <begin position="268"/>
        <end position="287"/>
    </location>
</feature>
<feature type="transmembrane region" description="Helical" evidence="6">
    <location>
        <begin position="94"/>
        <end position="115"/>
    </location>
</feature>
<feature type="transmembrane region" description="Helical" evidence="6">
    <location>
        <begin position="12"/>
        <end position="31"/>
    </location>
</feature>
<dbReference type="PANTHER" id="PTHR32196:SF72">
    <property type="entry name" value="RIBOSE IMPORT PERMEASE PROTEIN RBSC"/>
    <property type="match status" value="1"/>
</dbReference>
<keyword evidence="5 6" id="KW-0472">Membrane</keyword>
<dbReference type="PANTHER" id="PTHR32196">
    <property type="entry name" value="ABC TRANSPORTER PERMEASE PROTEIN YPHD-RELATED-RELATED"/>
    <property type="match status" value="1"/>
</dbReference>
<feature type="transmembrane region" description="Helical" evidence="6">
    <location>
        <begin position="214"/>
        <end position="231"/>
    </location>
</feature>
<protein>
    <submittedName>
        <fullName evidence="7">Ribose ABC transporter permease</fullName>
    </submittedName>
</protein>
<keyword evidence="2" id="KW-1003">Cell membrane</keyword>
<comment type="subcellular location">
    <subcellularLocation>
        <location evidence="1">Cell membrane</location>
        <topology evidence="1">Multi-pass membrane protein</topology>
    </subcellularLocation>
</comment>
<comment type="caution">
    <text evidence="7">The sequence shown here is derived from an EMBL/GenBank/DDBJ whole genome shotgun (WGS) entry which is preliminary data.</text>
</comment>
<evidence type="ECO:0000313" key="8">
    <source>
        <dbReference type="Proteomes" id="UP001501671"/>
    </source>
</evidence>
<evidence type="ECO:0000256" key="2">
    <source>
        <dbReference type="ARBA" id="ARBA00022475"/>
    </source>
</evidence>
<sequence length="323" mass="33622">MANPLKSRWADYVRYLSLIGVLAGLMIFFSFRSPYFFTAENISNLLLAVSVIGTMAAVSTLLIIGRGIDLSLGSICALCGLLTSMLIEELHVPWMLGIPLGLLAGGICGAFNGIIVARFNISPIITTIGTLSVFRGLAYVAKDGQPVLVSSDQLLFFGAQKFLGLPASVWILAAVLALCHFIALRTTYGRGVFAVGASPRAALIAGLDVPLYRFSLYVASGVSAALAGIMMSGQAGTATPSAANAYELWVITAVLLGGTSLNGGSGSVARTALGVLIIGVLNNGMILVSVPTFYQIIANGTLLLAAVIIDQLHQSRGAVLKDV</sequence>
<accession>A0ABP8GZA8</accession>
<dbReference type="CDD" id="cd06579">
    <property type="entry name" value="TM_PBP1_transp_AraH_like"/>
    <property type="match status" value="1"/>
</dbReference>
<reference evidence="8" key="1">
    <citation type="journal article" date="2019" name="Int. J. Syst. Evol. Microbiol.">
        <title>The Global Catalogue of Microorganisms (GCM) 10K type strain sequencing project: providing services to taxonomists for standard genome sequencing and annotation.</title>
        <authorList>
            <consortium name="The Broad Institute Genomics Platform"/>
            <consortium name="The Broad Institute Genome Sequencing Center for Infectious Disease"/>
            <person name="Wu L."/>
            <person name="Ma J."/>
        </authorList>
    </citation>
    <scope>NUCLEOTIDE SEQUENCE [LARGE SCALE GENOMIC DNA]</scope>
    <source>
        <strain evidence="8">JCM 17666</strain>
    </source>
</reference>
<keyword evidence="4 6" id="KW-1133">Transmembrane helix</keyword>
<evidence type="ECO:0000256" key="3">
    <source>
        <dbReference type="ARBA" id="ARBA00022692"/>
    </source>
</evidence>
<feature type="transmembrane region" description="Helical" evidence="6">
    <location>
        <begin position="121"/>
        <end position="141"/>
    </location>
</feature>
<feature type="transmembrane region" description="Helical" evidence="6">
    <location>
        <begin position="43"/>
        <end position="64"/>
    </location>
</feature>
<evidence type="ECO:0000256" key="4">
    <source>
        <dbReference type="ARBA" id="ARBA00022989"/>
    </source>
</evidence>